<reference evidence="2 3" key="1">
    <citation type="submission" date="2019-02" db="EMBL/GenBank/DDBJ databases">
        <title>Deep-cultivation of Planctomycetes and their phenomic and genomic characterization uncovers novel biology.</title>
        <authorList>
            <person name="Wiegand S."/>
            <person name="Jogler M."/>
            <person name="Boedeker C."/>
            <person name="Pinto D."/>
            <person name="Vollmers J."/>
            <person name="Rivas-Marin E."/>
            <person name="Kohn T."/>
            <person name="Peeters S.H."/>
            <person name="Heuer A."/>
            <person name="Rast P."/>
            <person name="Oberbeckmann S."/>
            <person name="Bunk B."/>
            <person name="Jeske O."/>
            <person name="Meyerdierks A."/>
            <person name="Storesund J.E."/>
            <person name="Kallscheuer N."/>
            <person name="Luecker S."/>
            <person name="Lage O.M."/>
            <person name="Pohl T."/>
            <person name="Merkel B.J."/>
            <person name="Hornburger P."/>
            <person name="Mueller R.-W."/>
            <person name="Bruemmer F."/>
            <person name="Labrenz M."/>
            <person name="Spormann A.M."/>
            <person name="Op Den Camp H."/>
            <person name="Overmann J."/>
            <person name="Amann R."/>
            <person name="Jetten M.S.M."/>
            <person name="Mascher T."/>
            <person name="Medema M.H."/>
            <person name="Devos D.P."/>
            <person name="Kaster A.-K."/>
            <person name="Ovreas L."/>
            <person name="Rohde M."/>
            <person name="Galperin M.Y."/>
            <person name="Jogler C."/>
        </authorList>
    </citation>
    <scope>NUCLEOTIDE SEQUENCE [LARGE SCALE GENOMIC DNA]</scope>
    <source>
        <strain evidence="2 3">Q31b</strain>
    </source>
</reference>
<dbReference type="Proteomes" id="UP000315471">
    <property type="component" value="Unassembled WGS sequence"/>
</dbReference>
<sequence>MLKDVRKSLILWPLTASVIVISMTWLTAVPERLPIGFPKSKLAPSITLGSSVFPSGLDDCLDPPFPIVPVVHNDESLPDPNTSVVERGEHGHRAIRIPDRLSLDRSTGTATPLQHPISHNAILSVPLAAPVRNEAHELAGHESAAKIALLTVQPVASTSSPNDVVPHETILPRNVSVLGKRITRKPITPTPVDSDAPTDNAPISRYAPAKDNAPANNDAPAKSNTDQETRNDDESDRSYPKSNQVTKLSPAGWPVTRSLDQSLADLSTVSKADWVAGWSVNVQNKLEQLRGLPRLGQSEAGQLIEELHELFEDGYAAAEALNDRDLQIRWLYACYGLERRVAVWKPIWELASSHDATKTYVRVHRDFGSSIEDAVAAVREILPETQDTEGWNTYLLLDELERSSRGFAADDSALLAQRFLARLRWHGLHAEHRLWLDNPTIDALAAAVRPLAGGAVDYASLLNQIEHQESNEIDTVSVEIAEAIQTLQHADSPQAVEVANVLNTYYRNANIRIALSERLLQRVLPTIEAKTVPVRTRILGSQVRGNSRVASQLQILLTPSPNTWHIELQTRGDVYTRTVGFKGPVSVLTEGNSQFIASTPIEIHSDGYRKGISSVQANGTNQLRSIESDYDRWPLIGPLVRSIAQSQYDQMKPESNRQSQRQLREQVGNQIDQEVETKLNESSDRLSQMVLGPLGALRLDPQVVDMQTTSQRLLARYRLAGDWQLAAFTPRPRALRDSLMSVQVHQSAMNNMLEQLVPRDHPRSIREMIEQASYLFGRDTASIPDDIPDDVFIQFAPTRPITVEIEEGRMWLTLRIVRLTRGDQMDLRRFIVRGAYVPAVDGLSATLVRDGHLRISGPSLSMRERLPIRTIFNKVLSTTHGFPITTNVLETHEAAQNLEISQMEMREGWLAISLSETEPSRVASRGREMSGEW</sequence>
<evidence type="ECO:0000313" key="3">
    <source>
        <dbReference type="Proteomes" id="UP000315471"/>
    </source>
</evidence>
<dbReference type="AlphaFoldDB" id="A0A5C6DPC7"/>
<evidence type="ECO:0000313" key="2">
    <source>
        <dbReference type="EMBL" id="TWU37737.1"/>
    </source>
</evidence>
<dbReference type="EMBL" id="SJPY01000007">
    <property type="protein sequence ID" value="TWU37737.1"/>
    <property type="molecule type" value="Genomic_DNA"/>
</dbReference>
<name>A0A5C6DPC7_9BACT</name>
<protein>
    <submittedName>
        <fullName evidence="2">Uncharacterized protein</fullName>
    </submittedName>
</protein>
<keyword evidence="3" id="KW-1185">Reference proteome</keyword>
<gene>
    <name evidence="2" type="ORF">Q31b_45260</name>
</gene>
<dbReference type="OrthoDB" id="245674at2"/>
<evidence type="ECO:0000256" key="1">
    <source>
        <dbReference type="SAM" id="MobiDB-lite"/>
    </source>
</evidence>
<organism evidence="2 3">
    <name type="scientific">Novipirellula aureliae</name>
    <dbReference type="NCBI Taxonomy" id="2527966"/>
    <lineage>
        <taxon>Bacteria</taxon>
        <taxon>Pseudomonadati</taxon>
        <taxon>Planctomycetota</taxon>
        <taxon>Planctomycetia</taxon>
        <taxon>Pirellulales</taxon>
        <taxon>Pirellulaceae</taxon>
        <taxon>Novipirellula</taxon>
    </lineage>
</organism>
<feature type="region of interest" description="Disordered" evidence="1">
    <location>
        <begin position="182"/>
        <end position="252"/>
    </location>
</feature>
<dbReference type="RefSeq" id="WP_146601688.1">
    <property type="nucleotide sequence ID" value="NZ_SJPY01000007.1"/>
</dbReference>
<accession>A0A5C6DPC7</accession>
<feature type="compositionally biased region" description="Low complexity" evidence="1">
    <location>
        <begin position="207"/>
        <end position="222"/>
    </location>
</feature>
<feature type="compositionally biased region" description="Basic and acidic residues" evidence="1">
    <location>
        <begin position="225"/>
        <end position="239"/>
    </location>
</feature>
<proteinExistence type="predicted"/>
<comment type="caution">
    <text evidence="2">The sequence shown here is derived from an EMBL/GenBank/DDBJ whole genome shotgun (WGS) entry which is preliminary data.</text>
</comment>